<organism evidence="8 9">
    <name type="scientific">Actinoplanes derwentensis</name>
    <dbReference type="NCBI Taxonomy" id="113562"/>
    <lineage>
        <taxon>Bacteria</taxon>
        <taxon>Bacillati</taxon>
        <taxon>Actinomycetota</taxon>
        <taxon>Actinomycetes</taxon>
        <taxon>Micromonosporales</taxon>
        <taxon>Micromonosporaceae</taxon>
        <taxon>Actinoplanes</taxon>
    </lineage>
</organism>
<dbReference type="SMART" id="SM01043">
    <property type="entry name" value="BTAD"/>
    <property type="match status" value="1"/>
</dbReference>
<dbReference type="PROSITE" id="PS51755">
    <property type="entry name" value="OMPR_PHOB"/>
    <property type="match status" value="1"/>
</dbReference>
<dbReference type="GO" id="GO:0003677">
    <property type="term" value="F:DNA binding"/>
    <property type="evidence" value="ECO:0007669"/>
    <property type="project" value="UniProtKB-UniRule"/>
</dbReference>
<dbReference type="OrthoDB" id="7628974at2"/>
<dbReference type="Pfam" id="PF00486">
    <property type="entry name" value="Trans_reg_C"/>
    <property type="match status" value="1"/>
</dbReference>
<evidence type="ECO:0000256" key="1">
    <source>
        <dbReference type="ARBA" id="ARBA00005820"/>
    </source>
</evidence>
<evidence type="ECO:0000313" key="8">
    <source>
        <dbReference type="EMBL" id="SDS88304.1"/>
    </source>
</evidence>
<feature type="DNA-binding region" description="OmpR/PhoB-type" evidence="6">
    <location>
        <begin position="1"/>
        <end position="96"/>
    </location>
</feature>
<dbReference type="AlphaFoldDB" id="A0A1H1VTR0"/>
<dbReference type="SUPFAM" id="SSF48452">
    <property type="entry name" value="TPR-like"/>
    <property type="match status" value="1"/>
</dbReference>
<dbReference type="RefSeq" id="WP_157751426.1">
    <property type="nucleotide sequence ID" value="NZ_BOMJ01000011.1"/>
</dbReference>
<name>A0A1H1VTR0_9ACTN</name>
<dbReference type="Gene3D" id="3.40.50.300">
    <property type="entry name" value="P-loop containing nucleotide triphosphate hydrolases"/>
    <property type="match status" value="1"/>
</dbReference>
<dbReference type="STRING" id="113562.SAMN04489716_1879"/>
<dbReference type="PRINTS" id="PR00364">
    <property type="entry name" value="DISEASERSIST"/>
</dbReference>
<dbReference type="InterPro" id="IPR011990">
    <property type="entry name" value="TPR-like_helical_dom_sf"/>
</dbReference>
<dbReference type="SUPFAM" id="SSF81901">
    <property type="entry name" value="HCP-like"/>
    <property type="match status" value="1"/>
</dbReference>
<accession>A0A1H1VTR0</accession>
<keyword evidence="3 6" id="KW-0238">DNA-binding</keyword>
<dbReference type="CDD" id="cd15831">
    <property type="entry name" value="BTAD"/>
    <property type="match status" value="1"/>
</dbReference>
<dbReference type="GO" id="GO:0043531">
    <property type="term" value="F:ADP binding"/>
    <property type="evidence" value="ECO:0007669"/>
    <property type="project" value="InterPro"/>
</dbReference>
<dbReference type="InterPro" id="IPR001867">
    <property type="entry name" value="OmpR/PhoB-type_DNA-bd"/>
</dbReference>
<evidence type="ECO:0000313" key="9">
    <source>
        <dbReference type="Proteomes" id="UP000198688"/>
    </source>
</evidence>
<comment type="similarity">
    <text evidence="1">Belongs to the AfsR/DnrI/RedD regulatory family.</text>
</comment>
<dbReference type="InterPro" id="IPR005158">
    <property type="entry name" value="BTAD"/>
</dbReference>
<dbReference type="PANTHER" id="PTHR35807:SF1">
    <property type="entry name" value="TRANSCRIPTIONAL REGULATOR REDD"/>
    <property type="match status" value="1"/>
</dbReference>
<dbReference type="InterPro" id="IPR051677">
    <property type="entry name" value="AfsR-DnrI-RedD_regulator"/>
</dbReference>
<keyword evidence="4" id="KW-0804">Transcription</keyword>
<evidence type="ECO:0000256" key="6">
    <source>
        <dbReference type="PROSITE-ProRule" id="PRU01091"/>
    </source>
</evidence>
<dbReference type="InterPro" id="IPR016032">
    <property type="entry name" value="Sig_transdc_resp-reg_C-effctor"/>
</dbReference>
<dbReference type="EMBL" id="LT629758">
    <property type="protein sequence ID" value="SDS88304.1"/>
    <property type="molecule type" value="Genomic_DNA"/>
</dbReference>
<dbReference type="PANTHER" id="PTHR35807">
    <property type="entry name" value="TRANSCRIPTIONAL REGULATOR REDD-RELATED"/>
    <property type="match status" value="1"/>
</dbReference>
<dbReference type="InterPro" id="IPR036388">
    <property type="entry name" value="WH-like_DNA-bd_sf"/>
</dbReference>
<dbReference type="Pfam" id="PF13424">
    <property type="entry name" value="TPR_12"/>
    <property type="match status" value="1"/>
</dbReference>
<evidence type="ECO:0000256" key="4">
    <source>
        <dbReference type="ARBA" id="ARBA00023163"/>
    </source>
</evidence>
<dbReference type="Gene3D" id="1.10.10.10">
    <property type="entry name" value="Winged helix-like DNA-binding domain superfamily/Winged helix DNA-binding domain"/>
    <property type="match status" value="1"/>
</dbReference>
<dbReference type="GO" id="GO:0000160">
    <property type="term" value="P:phosphorelay signal transduction system"/>
    <property type="evidence" value="ECO:0007669"/>
    <property type="project" value="InterPro"/>
</dbReference>
<keyword evidence="5" id="KW-0802">TPR repeat</keyword>
<dbReference type="SMART" id="SM00028">
    <property type="entry name" value="TPR"/>
    <property type="match status" value="5"/>
</dbReference>
<dbReference type="SMART" id="SM00862">
    <property type="entry name" value="Trans_reg_C"/>
    <property type="match status" value="1"/>
</dbReference>
<sequence length="920" mass="99180">MVVEFRLLGPVRVTAGGNAVVIGGRQRTALLAILLLNANRVVGTDRLATVLWGARQPRNARSTLQVRVSQLRRVLAEAGLGDDRLAYRSPGYLLRVGAGELDLQRFLTLADRGRDLLAAGDHQAAAGLLHEALELFTGHPFEDVTAPPLDAERDRIQQRRLAARTDRIDADVRAGLHDTVLGELTALAEQHPLDERLGGLLMLALHRAGRRSDALAHFRRIRKLSTERDGLEPSEELRRLEKAILTDAPVTVLVPAQLPVPLVHFTGRDDDLRRLDDLAPRAGAVAVPVVVSAIGGIAGVGKTALAVHWAHRARTRFPDGQLYVNLRGFDPAAAPMTPTGALRTLLDGLGVPAQRVPYQVDAQSSLYRSILARQRVLVLLDNARDAEQVRPLLPGSPGSMALVTSRNQLTGLAATDGARLLALAAFGPDGSRELLAGRLGPDRITAEPEATGRIIERCAGLPLALSVVAAQAAANPGLALAAFADDLTLDSLTVGDVGSDVRAVFSSSYRVLRDDTKRLVRLAGLHPGPDLTAGAAASLAACSPAEARTGLAELVRAGFATEHTPGRYGMHDLLREYAADMARRHETEPDRRAALHRCTDHYLHTACSAAEALVPHGDPLTPGQAHQGVRPEPIADRTAAVAWFTAELPVLLEVFHAAVTARLDRRVIDLAWALARFLDLRRRYHDMTATQQAALTAATRLGDDPARARAHRLIGFAASREARTGEALEHLSAALDVNRQIGDHLALGHTGMTLAQLTARTGDHTRALEHARTAYAAFQTADSRYGQANALNSIGWYHAKLGEYEATVEFCTWSAELAGELGDARAIAAAADSLGYAHHHLGDHEQAVRCYQRAVQTYAAADDRYFEADTLLHLTDTLQAMGRTAPAIEAATRAQRLLDALEHPDADRARRKLEELGTHR</sequence>
<evidence type="ECO:0000259" key="7">
    <source>
        <dbReference type="PROSITE" id="PS51755"/>
    </source>
</evidence>
<dbReference type="Pfam" id="PF03704">
    <property type="entry name" value="BTAD"/>
    <property type="match status" value="1"/>
</dbReference>
<dbReference type="Gene3D" id="1.25.40.10">
    <property type="entry name" value="Tetratricopeptide repeat domain"/>
    <property type="match status" value="2"/>
</dbReference>
<reference evidence="8 9" key="1">
    <citation type="submission" date="2016-10" db="EMBL/GenBank/DDBJ databases">
        <authorList>
            <person name="de Groot N.N."/>
        </authorList>
    </citation>
    <scope>NUCLEOTIDE SEQUENCE [LARGE SCALE GENOMIC DNA]</scope>
    <source>
        <strain evidence="8 9">DSM 43941</strain>
    </source>
</reference>
<gene>
    <name evidence="8" type="ORF">SAMN04489716_1879</name>
</gene>
<feature type="repeat" description="TPR" evidence="5">
    <location>
        <begin position="828"/>
        <end position="861"/>
    </location>
</feature>
<dbReference type="GO" id="GO:0006355">
    <property type="term" value="P:regulation of DNA-templated transcription"/>
    <property type="evidence" value="ECO:0007669"/>
    <property type="project" value="InterPro"/>
</dbReference>
<keyword evidence="2" id="KW-0805">Transcription regulation</keyword>
<dbReference type="SUPFAM" id="SSF46894">
    <property type="entry name" value="C-terminal effector domain of the bipartite response regulators"/>
    <property type="match status" value="1"/>
</dbReference>
<dbReference type="Proteomes" id="UP000198688">
    <property type="component" value="Chromosome I"/>
</dbReference>
<dbReference type="InterPro" id="IPR027417">
    <property type="entry name" value="P-loop_NTPase"/>
</dbReference>
<dbReference type="InterPro" id="IPR019734">
    <property type="entry name" value="TPR_rpt"/>
</dbReference>
<evidence type="ECO:0000256" key="3">
    <source>
        <dbReference type="ARBA" id="ARBA00023125"/>
    </source>
</evidence>
<keyword evidence="9" id="KW-1185">Reference proteome</keyword>
<evidence type="ECO:0000256" key="2">
    <source>
        <dbReference type="ARBA" id="ARBA00023015"/>
    </source>
</evidence>
<evidence type="ECO:0000256" key="5">
    <source>
        <dbReference type="PROSITE-ProRule" id="PRU00339"/>
    </source>
</evidence>
<feature type="domain" description="OmpR/PhoB-type" evidence="7">
    <location>
        <begin position="1"/>
        <end position="96"/>
    </location>
</feature>
<protein>
    <submittedName>
        <fullName evidence="8">DNA-binding transcriptional activator of the SARP family</fullName>
    </submittedName>
</protein>
<dbReference type="SUPFAM" id="SSF52540">
    <property type="entry name" value="P-loop containing nucleoside triphosphate hydrolases"/>
    <property type="match status" value="1"/>
</dbReference>
<proteinExistence type="inferred from homology"/>
<dbReference type="PROSITE" id="PS50005">
    <property type="entry name" value="TPR"/>
    <property type="match status" value="1"/>
</dbReference>